<proteinExistence type="inferred from homology"/>
<sequence length="118" mass="13189">MKTNEDAIGNTTVDPDVILTIIRLAALEVPGVCRMASGPAGIDDLVKKFYSEGVKIDVEDHTIYVDLFLVIYRDVDLRSVARKVQEEVSRSIEDLVGMNIGRVDVHIEDIEFRKIETA</sequence>
<dbReference type="PANTHER" id="PTHR34297:SF2">
    <property type="entry name" value="ASP23_GLS24 FAMILY ENVELOPE STRESS RESPONSE PROTEIN"/>
    <property type="match status" value="1"/>
</dbReference>
<evidence type="ECO:0000256" key="1">
    <source>
        <dbReference type="ARBA" id="ARBA00005721"/>
    </source>
</evidence>
<evidence type="ECO:0000313" key="2">
    <source>
        <dbReference type="EMBL" id="KUK46912.1"/>
    </source>
</evidence>
<dbReference type="EMBL" id="LGFU01000004">
    <property type="protein sequence ID" value="KUK46912.1"/>
    <property type="molecule type" value="Genomic_DNA"/>
</dbReference>
<gene>
    <name evidence="2" type="ORF">XD73_0233</name>
</gene>
<dbReference type="Pfam" id="PF03780">
    <property type="entry name" value="Asp23"/>
    <property type="match status" value="1"/>
</dbReference>
<dbReference type="Proteomes" id="UP000064249">
    <property type="component" value="Unassembled WGS sequence"/>
</dbReference>
<evidence type="ECO:0008006" key="4">
    <source>
        <dbReference type="Google" id="ProtNLM"/>
    </source>
</evidence>
<accession>A0A101FYM2</accession>
<comment type="caution">
    <text evidence="2">The sequence shown here is derived from an EMBL/GenBank/DDBJ whole genome shotgun (WGS) entry which is preliminary data.</text>
</comment>
<evidence type="ECO:0000313" key="3">
    <source>
        <dbReference type="Proteomes" id="UP000064249"/>
    </source>
</evidence>
<dbReference type="InterPro" id="IPR005531">
    <property type="entry name" value="Asp23"/>
</dbReference>
<organism evidence="2 3">
    <name type="scientific">Anaerolinea thermophila</name>
    <dbReference type="NCBI Taxonomy" id="167964"/>
    <lineage>
        <taxon>Bacteria</taxon>
        <taxon>Bacillati</taxon>
        <taxon>Chloroflexota</taxon>
        <taxon>Anaerolineae</taxon>
        <taxon>Anaerolineales</taxon>
        <taxon>Anaerolineaceae</taxon>
        <taxon>Anaerolinea</taxon>
    </lineage>
</organism>
<name>A0A101FYM2_9CHLR</name>
<reference evidence="2 3" key="1">
    <citation type="journal article" date="2015" name="MBio">
        <title>Genome-Resolved Metagenomic Analysis Reveals Roles for Candidate Phyla and Other Microbial Community Members in Biogeochemical Transformations in Oil Reservoirs.</title>
        <authorList>
            <person name="Hu P."/>
            <person name="Tom L."/>
            <person name="Singh A."/>
            <person name="Thomas B.C."/>
            <person name="Baker B.J."/>
            <person name="Piceno Y.M."/>
            <person name="Andersen G.L."/>
            <person name="Banfield J.F."/>
        </authorList>
    </citation>
    <scope>NUCLEOTIDE SEQUENCE [LARGE SCALE GENOMIC DNA]</scope>
    <source>
        <strain evidence="2">46_16</strain>
    </source>
</reference>
<dbReference type="AlphaFoldDB" id="A0A101FYM2"/>
<comment type="similarity">
    <text evidence="1">Belongs to the asp23 family.</text>
</comment>
<protein>
    <recommendedName>
        <fullName evidence="4">Alkaline shock protein</fullName>
    </recommendedName>
</protein>
<dbReference type="PANTHER" id="PTHR34297">
    <property type="entry name" value="HYPOTHETICAL CYTOSOLIC PROTEIN-RELATED"/>
    <property type="match status" value="1"/>
</dbReference>